<organism evidence="1 2">
    <name type="scientific">Hygrophoropsis aurantiaca</name>
    <dbReference type="NCBI Taxonomy" id="72124"/>
    <lineage>
        <taxon>Eukaryota</taxon>
        <taxon>Fungi</taxon>
        <taxon>Dikarya</taxon>
        <taxon>Basidiomycota</taxon>
        <taxon>Agaricomycotina</taxon>
        <taxon>Agaricomycetes</taxon>
        <taxon>Agaricomycetidae</taxon>
        <taxon>Boletales</taxon>
        <taxon>Coniophorineae</taxon>
        <taxon>Hygrophoropsidaceae</taxon>
        <taxon>Hygrophoropsis</taxon>
    </lineage>
</organism>
<proteinExistence type="predicted"/>
<gene>
    <name evidence="1" type="ORF">BJ138DRAFT_282522</name>
</gene>
<accession>A0ACB8A8E3</accession>
<sequence>MSEFRDFREAPRDIRIDSTYARPPSNFYDYSHQRQSHVPPIPQPSYDTTFGDAEYMIVDTNEGQAWDWQADIPLHDPGSQKNPAMGMVRGLVSGLRRFSKVVSTTQEHLARNSIFHRDPQANRRTFPRYQPERQDSGSKYVEEFVSGLKRLPRMASKARLKVRKSRRQGTFDSSHNSSIMMLHRDRPSLPRLRVANPDAGTPDSPRPILSPTEIASLRDMISPIPSPHLIPLPPSPTISMDSDDEHVHVQESITPRSSPGNQSNARLEPTFSASLPRTRFALPLVSEDSDESEYMNVDSRLPIPIPDYHARRFSPPSPHYYPSSRPYVTVDPSRPPIPLPNPILDYARFSPRPSHSSSSNHSHATVDPLLALSPPPQSTFGQIRHFFRQVNRLPWVSSHVTVRYIPGSSSRGRSGPGRRYGMRAVTSWYGNHDPPRALATSLSFSSDQPVHHPSQPAIQNPIPTPISPMSRTDTPEVVDRPRSPRSWIAKEPNATLISPPSMSSQKFMTRYIEKDDDSRSHEQSRPASDNSVYEIFREI</sequence>
<comment type="caution">
    <text evidence="1">The sequence shown here is derived from an EMBL/GenBank/DDBJ whole genome shotgun (WGS) entry which is preliminary data.</text>
</comment>
<evidence type="ECO:0000313" key="1">
    <source>
        <dbReference type="EMBL" id="KAH7908972.1"/>
    </source>
</evidence>
<dbReference type="Proteomes" id="UP000790377">
    <property type="component" value="Unassembled WGS sequence"/>
</dbReference>
<keyword evidence="2" id="KW-1185">Reference proteome</keyword>
<evidence type="ECO:0000313" key="2">
    <source>
        <dbReference type="Proteomes" id="UP000790377"/>
    </source>
</evidence>
<reference evidence="1" key="1">
    <citation type="journal article" date="2021" name="New Phytol.">
        <title>Evolutionary innovations through gain and loss of genes in the ectomycorrhizal Boletales.</title>
        <authorList>
            <person name="Wu G."/>
            <person name="Miyauchi S."/>
            <person name="Morin E."/>
            <person name="Kuo A."/>
            <person name="Drula E."/>
            <person name="Varga T."/>
            <person name="Kohler A."/>
            <person name="Feng B."/>
            <person name="Cao Y."/>
            <person name="Lipzen A."/>
            <person name="Daum C."/>
            <person name="Hundley H."/>
            <person name="Pangilinan J."/>
            <person name="Johnson J."/>
            <person name="Barry K."/>
            <person name="LaButti K."/>
            <person name="Ng V."/>
            <person name="Ahrendt S."/>
            <person name="Min B."/>
            <person name="Choi I.G."/>
            <person name="Park H."/>
            <person name="Plett J.M."/>
            <person name="Magnuson J."/>
            <person name="Spatafora J.W."/>
            <person name="Nagy L.G."/>
            <person name="Henrissat B."/>
            <person name="Grigoriev I.V."/>
            <person name="Yang Z.L."/>
            <person name="Xu J."/>
            <person name="Martin F.M."/>
        </authorList>
    </citation>
    <scope>NUCLEOTIDE SEQUENCE</scope>
    <source>
        <strain evidence="1">ATCC 28755</strain>
    </source>
</reference>
<dbReference type="EMBL" id="MU267787">
    <property type="protein sequence ID" value="KAH7908972.1"/>
    <property type="molecule type" value="Genomic_DNA"/>
</dbReference>
<protein>
    <submittedName>
        <fullName evidence="1">Uncharacterized protein</fullName>
    </submittedName>
</protein>
<name>A0ACB8A8E3_9AGAM</name>